<dbReference type="Proteomes" id="UP000887013">
    <property type="component" value="Unassembled WGS sequence"/>
</dbReference>
<organism evidence="2 3">
    <name type="scientific">Nephila pilipes</name>
    <name type="common">Giant wood spider</name>
    <name type="synonym">Nephila maculata</name>
    <dbReference type="NCBI Taxonomy" id="299642"/>
    <lineage>
        <taxon>Eukaryota</taxon>
        <taxon>Metazoa</taxon>
        <taxon>Ecdysozoa</taxon>
        <taxon>Arthropoda</taxon>
        <taxon>Chelicerata</taxon>
        <taxon>Arachnida</taxon>
        <taxon>Araneae</taxon>
        <taxon>Araneomorphae</taxon>
        <taxon>Entelegynae</taxon>
        <taxon>Araneoidea</taxon>
        <taxon>Nephilidae</taxon>
        <taxon>Nephila</taxon>
    </lineage>
</organism>
<keyword evidence="3" id="KW-1185">Reference proteome</keyword>
<sequence>MSVPPPCDGGTGTDNRPAPLFGTKPTLQKSCSGRGKTSLEKSQDMLFSKKDFSSRTYPPNYLKRYLSPTAVLSVHFLLLGVKRSFYHYFVIDTRPSCRGRRRTIKTGIIFRPTHYFQMRSIHLSGINIRIETKSFHLSEDRGSKKHSPRKRHSGTPSGISELAEPIWQKGRRWSDGSRERK</sequence>
<evidence type="ECO:0000313" key="3">
    <source>
        <dbReference type="Proteomes" id="UP000887013"/>
    </source>
</evidence>
<proteinExistence type="predicted"/>
<feature type="compositionally biased region" description="Basic and acidic residues" evidence="1">
    <location>
        <begin position="172"/>
        <end position="181"/>
    </location>
</feature>
<feature type="region of interest" description="Disordered" evidence="1">
    <location>
        <begin position="137"/>
        <end position="181"/>
    </location>
</feature>
<gene>
    <name evidence="2" type="ORF">NPIL_135791</name>
</gene>
<name>A0A8X6Q9G1_NEPPI</name>
<feature type="region of interest" description="Disordered" evidence="1">
    <location>
        <begin position="1"/>
        <end position="36"/>
    </location>
</feature>
<dbReference type="AlphaFoldDB" id="A0A8X6Q9G1"/>
<comment type="caution">
    <text evidence="2">The sequence shown here is derived from an EMBL/GenBank/DDBJ whole genome shotgun (WGS) entry which is preliminary data.</text>
</comment>
<reference evidence="2" key="1">
    <citation type="submission" date="2020-08" db="EMBL/GenBank/DDBJ databases">
        <title>Multicomponent nature underlies the extraordinary mechanical properties of spider dragline silk.</title>
        <authorList>
            <person name="Kono N."/>
            <person name="Nakamura H."/>
            <person name="Mori M."/>
            <person name="Yoshida Y."/>
            <person name="Ohtoshi R."/>
            <person name="Malay A.D."/>
            <person name="Moran D.A.P."/>
            <person name="Tomita M."/>
            <person name="Numata K."/>
            <person name="Arakawa K."/>
        </authorList>
    </citation>
    <scope>NUCLEOTIDE SEQUENCE</scope>
</reference>
<dbReference type="EMBL" id="BMAW01124261">
    <property type="protein sequence ID" value="GFU07044.1"/>
    <property type="molecule type" value="Genomic_DNA"/>
</dbReference>
<protein>
    <submittedName>
        <fullName evidence="2">Uncharacterized protein</fullName>
    </submittedName>
</protein>
<accession>A0A8X6Q9G1</accession>
<feature type="compositionally biased region" description="Basic residues" evidence="1">
    <location>
        <begin position="143"/>
        <end position="153"/>
    </location>
</feature>
<evidence type="ECO:0000313" key="2">
    <source>
        <dbReference type="EMBL" id="GFU07044.1"/>
    </source>
</evidence>
<evidence type="ECO:0000256" key="1">
    <source>
        <dbReference type="SAM" id="MobiDB-lite"/>
    </source>
</evidence>